<evidence type="ECO:0000256" key="1">
    <source>
        <dbReference type="SAM" id="MobiDB-lite"/>
    </source>
</evidence>
<feature type="region of interest" description="Disordered" evidence="1">
    <location>
        <begin position="324"/>
        <end position="347"/>
    </location>
</feature>
<organism evidence="2 3">
    <name type="scientific">Agrocybe chaxingu</name>
    <dbReference type="NCBI Taxonomy" id="84603"/>
    <lineage>
        <taxon>Eukaryota</taxon>
        <taxon>Fungi</taxon>
        <taxon>Dikarya</taxon>
        <taxon>Basidiomycota</taxon>
        <taxon>Agaricomycotina</taxon>
        <taxon>Agaricomycetes</taxon>
        <taxon>Agaricomycetidae</taxon>
        <taxon>Agaricales</taxon>
        <taxon>Agaricineae</taxon>
        <taxon>Strophariaceae</taxon>
        <taxon>Agrocybe</taxon>
    </lineage>
</organism>
<accession>A0A9W8JZT6</accession>
<reference evidence="2" key="1">
    <citation type="submission" date="2022-07" db="EMBL/GenBank/DDBJ databases">
        <title>Genome Sequence of Agrocybe chaxingu.</title>
        <authorList>
            <person name="Buettner E."/>
        </authorList>
    </citation>
    <scope>NUCLEOTIDE SEQUENCE</scope>
    <source>
        <strain evidence="2">MP-N11</strain>
    </source>
</reference>
<sequence length="608" mass="67520">MLTVFIAILKDHTRDDETDSALASLGSYLTVLDNYDRLQRAAADRGHGSGGTVDAGTREHMDDGDPLDRTSTPSSIESGTRKRSRSLDSEDGDLGRHDGRRRIDPNVFPWNIQEELSPSALAPDLRQTLVALENFSRDLKLAKSSLLNSARCPQFPDGEWTNLLAGRVVDLDHVLSGVYSIDSDSRKRERLGSLEVIVGGGNPLRTIRTHSDWVIAWDVFVQAVLYVFPHRSNELTAYGKFIRQLFTSVPVERHARVIQFDRAARLRAASRRDLLLSDHHQFTDLNVLWIQNAGGGVFGSDDRNRKGGGELPEMEVDGRPVADGMKVDAPTAPQSATTRTSARKAGVRGISSAAAPPLRVANKRQSRLPIWSARPSFARTFIWNDNDGPRLTLAISSLFMPALPPVPDNELANEPALDTIAHNPDLFQVVTPISVSNLRDLLVNHPNNLFIDSVCHGLLHGFWPWADTSCFNLPFILDVKDTVSDPVHLHFAYEQHDVEVSLGCFSQPFLRLLPGMLAVPFNVATKPHSDKLRLCFNHSAQPFSRNEMIPKELVSVPLDNLQDLGRALREVRVAGGSSTRLVVWKFHSRVSNDILRTTHMTSPFCHIQ</sequence>
<evidence type="ECO:0000313" key="3">
    <source>
        <dbReference type="Proteomes" id="UP001148786"/>
    </source>
</evidence>
<gene>
    <name evidence="2" type="ORF">NLJ89_g7034</name>
</gene>
<evidence type="ECO:0000313" key="2">
    <source>
        <dbReference type="EMBL" id="KAJ3506134.1"/>
    </source>
</evidence>
<dbReference type="EMBL" id="JANKHO010000801">
    <property type="protein sequence ID" value="KAJ3506134.1"/>
    <property type="molecule type" value="Genomic_DNA"/>
</dbReference>
<keyword evidence="3" id="KW-1185">Reference proteome</keyword>
<dbReference type="OrthoDB" id="3254233at2759"/>
<name>A0A9W8JZT6_9AGAR</name>
<dbReference type="AlphaFoldDB" id="A0A9W8JZT6"/>
<feature type="region of interest" description="Disordered" evidence="1">
    <location>
        <begin position="42"/>
        <end position="100"/>
    </location>
</feature>
<proteinExistence type="predicted"/>
<feature type="compositionally biased region" description="Polar residues" evidence="1">
    <location>
        <begin position="69"/>
        <end position="78"/>
    </location>
</feature>
<protein>
    <submittedName>
        <fullName evidence="2">Uncharacterized protein</fullName>
    </submittedName>
</protein>
<dbReference type="Proteomes" id="UP001148786">
    <property type="component" value="Unassembled WGS sequence"/>
</dbReference>
<feature type="compositionally biased region" description="Basic and acidic residues" evidence="1">
    <location>
        <begin position="85"/>
        <end position="100"/>
    </location>
</feature>
<feature type="compositionally biased region" description="Basic and acidic residues" evidence="1">
    <location>
        <begin position="56"/>
        <end position="68"/>
    </location>
</feature>
<comment type="caution">
    <text evidence="2">The sequence shown here is derived from an EMBL/GenBank/DDBJ whole genome shotgun (WGS) entry which is preliminary data.</text>
</comment>